<name>A0A8S3DCT6_9BILA</name>
<proteinExistence type="predicted"/>
<feature type="non-terminal residue" evidence="2">
    <location>
        <position position="1"/>
    </location>
</feature>
<dbReference type="Proteomes" id="UP000676336">
    <property type="component" value="Unassembled WGS sequence"/>
</dbReference>
<evidence type="ECO:0000313" key="3">
    <source>
        <dbReference type="Proteomes" id="UP000676336"/>
    </source>
</evidence>
<protein>
    <submittedName>
        <fullName evidence="2">Uncharacterized protein</fullName>
    </submittedName>
</protein>
<evidence type="ECO:0000256" key="1">
    <source>
        <dbReference type="SAM" id="MobiDB-lite"/>
    </source>
</evidence>
<reference evidence="2" key="1">
    <citation type="submission" date="2021-02" db="EMBL/GenBank/DDBJ databases">
        <authorList>
            <person name="Nowell W R."/>
        </authorList>
    </citation>
    <scope>NUCLEOTIDE SEQUENCE</scope>
</reference>
<organism evidence="2 3">
    <name type="scientific">Rotaria magnacalcarata</name>
    <dbReference type="NCBI Taxonomy" id="392030"/>
    <lineage>
        <taxon>Eukaryota</taxon>
        <taxon>Metazoa</taxon>
        <taxon>Spiralia</taxon>
        <taxon>Gnathifera</taxon>
        <taxon>Rotifera</taxon>
        <taxon>Eurotatoria</taxon>
        <taxon>Bdelloidea</taxon>
        <taxon>Philodinida</taxon>
        <taxon>Philodinidae</taxon>
        <taxon>Rotaria</taxon>
    </lineage>
</organism>
<accession>A0A8S3DCT6</accession>
<sequence>TDDGLGVSETLNELGNDSQGVAVRGKSNERKIIP</sequence>
<gene>
    <name evidence="2" type="ORF">SMN809_LOCUS56146</name>
</gene>
<dbReference type="EMBL" id="CAJOBI010200013">
    <property type="protein sequence ID" value="CAF4988571.1"/>
    <property type="molecule type" value="Genomic_DNA"/>
</dbReference>
<feature type="compositionally biased region" description="Polar residues" evidence="1">
    <location>
        <begin position="9"/>
        <end position="19"/>
    </location>
</feature>
<evidence type="ECO:0000313" key="2">
    <source>
        <dbReference type="EMBL" id="CAF4988571.1"/>
    </source>
</evidence>
<feature type="region of interest" description="Disordered" evidence="1">
    <location>
        <begin position="1"/>
        <end position="34"/>
    </location>
</feature>
<dbReference type="AlphaFoldDB" id="A0A8S3DCT6"/>
<comment type="caution">
    <text evidence="2">The sequence shown here is derived from an EMBL/GenBank/DDBJ whole genome shotgun (WGS) entry which is preliminary data.</text>
</comment>